<sequence>MEELKGPPMLNTEAQTKLNFVIQYLQNTNNPSDAIQELTQRFESRHPNEKEAILINDLFAQTNLAINSESNVAKTFKDPNIVTVETVEITPVPPSSPQAQPEATEIPPEILNPRKLHPGDPSTKIDLVKLPTPVKNDNNKTKENHNVPMETNKPGNSNQEDKTQALENPFQRVIRKTWEPMDVSFTPEKVFVLALKKYQDKNGPALPIPALVNHQKLKRRT</sequence>
<gene>
    <name evidence="1" type="ORF">DSO57_1028061</name>
</gene>
<evidence type="ECO:0000313" key="1">
    <source>
        <dbReference type="EMBL" id="KAJ9087948.1"/>
    </source>
</evidence>
<dbReference type="EMBL" id="QTSX02000175">
    <property type="protein sequence ID" value="KAJ9087948.1"/>
    <property type="molecule type" value="Genomic_DNA"/>
</dbReference>
<dbReference type="Proteomes" id="UP001165960">
    <property type="component" value="Unassembled WGS sequence"/>
</dbReference>
<name>A0ACC2UM77_9FUNG</name>
<organism evidence="1 2">
    <name type="scientific">Entomophthora muscae</name>
    <dbReference type="NCBI Taxonomy" id="34485"/>
    <lineage>
        <taxon>Eukaryota</taxon>
        <taxon>Fungi</taxon>
        <taxon>Fungi incertae sedis</taxon>
        <taxon>Zoopagomycota</taxon>
        <taxon>Entomophthoromycotina</taxon>
        <taxon>Entomophthoromycetes</taxon>
        <taxon>Entomophthorales</taxon>
        <taxon>Entomophthoraceae</taxon>
        <taxon>Entomophthora</taxon>
    </lineage>
</organism>
<accession>A0ACC2UM77</accession>
<reference evidence="1" key="1">
    <citation type="submission" date="2022-04" db="EMBL/GenBank/DDBJ databases">
        <title>Genome of the entomopathogenic fungus Entomophthora muscae.</title>
        <authorList>
            <person name="Elya C."/>
            <person name="Lovett B.R."/>
            <person name="Lee E."/>
            <person name="Macias A.M."/>
            <person name="Hajek A.E."/>
            <person name="De Bivort B.L."/>
            <person name="Kasson M.T."/>
            <person name="De Fine Licht H.H."/>
            <person name="Stajich J.E."/>
        </authorList>
    </citation>
    <scope>NUCLEOTIDE SEQUENCE</scope>
    <source>
        <strain evidence="1">Berkeley</strain>
    </source>
</reference>
<comment type="caution">
    <text evidence="1">The sequence shown here is derived from an EMBL/GenBank/DDBJ whole genome shotgun (WGS) entry which is preliminary data.</text>
</comment>
<keyword evidence="2" id="KW-1185">Reference proteome</keyword>
<proteinExistence type="predicted"/>
<protein>
    <submittedName>
        <fullName evidence="1">Uncharacterized protein</fullName>
    </submittedName>
</protein>
<evidence type="ECO:0000313" key="2">
    <source>
        <dbReference type="Proteomes" id="UP001165960"/>
    </source>
</evidence>